<evidence type="ECO:0000256" key="2">
    <source>
        <dbReference type="ARBA" id="ARBA00022771"/>
    </source>
</evidence>
<proteinExistence type="predicted"/>
<dbReference type="InterPro" id="IPR000433">
    <property type="entry name" value="Znf_ZZ"/>
</dbReference>
<evidence type="ECO:0000256" key="4">
    <source>
        <dbReference type="PROSITE-ProRule" id="PRU00228"/>
    </source>
</evidence>
<evidence type="ECO:0000256" key="3">
    <source>
        <dbReference type="ARBA" id="ARBA00022833"/>
    </source>
</evidence>
<evidence type="ECO:0000259" key="5">
    <source>
        <dbReference type="PROSITE" id="PS50135"/>
    </source>
</evidence>
<evidence type="ECO:0000256" key="1">
    <source>
        <dbReference type="ARBA" id="ARBA00022723"/>
    </source>
</evidence>
<gene>
    <name evidence="6" type="ORF">Taro_034448</name>
</gene>
<keyword evidence="2 4" id="KW-0863">Zinc-finger</keyword>
<dbReference type="AlphaFoldDB" id="A0A843W7N1"/>
<organism evidence="6 7">
    <name type="scientific">Colocasia esculenta</name>
    <name type="common">Wild taro</name>
    <name type="synonym">Arum esculentum</name>
    <dbReference type="NCBI Taxonomy" id="4460"/>
    <lineage>
        <taxon>Eukaryota</taxon>
        <taxon>Viridiplantae</taxon>
        <taxon>Streptophyta</taxon>
        <taxon>Embryophyta</taxon>
        <taxon>Tracheophyta</taxon>
        <taxon>Spermatophyta</taxon>
        <taxon>Magnoliopsida</taxon>
        <taxon>Liliopsida</taxon>
        <taxon>Araceae</taxon>
        <taxon>Aroideae</taxon>
        <taxon>Colocasieae</taxon>
        <taxon>Colocasia</taxon>
    </lineage>
</organism>
<feature type="domain" description="ZZ-type" evidence="5">
    <location>
        <begin position="85"/>
        <end position="149"/>
    </location>
</feature>
<dbReference type="Proteomes" id="UP000652761">
    <property type="component" value="Unassembled WGS sequence"/>
</dbReference>
<dbReference type="OrthoDB" id="6270329at2759"/>
<dbReference type="Gene3D" id="3.30.60.90">
    <property type="match status" value="1"/>
</dbReference>
<keyword evidence="1" id="KW-0479">Metal-binding</keyword>
<comment type="caution">
    <text evidence="6">The sequence shown here is derived from an EMBL/GenBank/DDBJ whole genome shotgun (WGS) entry which is preliminary data.</text>
</comment>
<name>A0A843W7N1_COLES</name>
<dbReference type="Pfam" id="PF00569">
    <property type="entry name" value="ZZ"/>
    <property type="match status" value="1"/>
</dbReference>
<evidence type="ECO:0000313" key="7">
    <source>
        <dbReference type="Proteomes" id="UP000652761"/>
    </source>
</evidence>
<dbReference type="GO" id="GO:0008270">
    <property type="term" value="F:zinc ion binding"/>
    <property type="evidence" value="ECO:0007669"/>
    <property type="project" value="UniProtKB-KW"/>
</dbReference>
<keyword evidence="3" id="KW-0862">Zinc</keyword>
<evidence type="ECO:0000313" key="6">
    <source>
        <dbReference type="EMBL" id="MQM01691.1"/>
    </source>
</evidence>
<dbReference type="CDD" id="cd02338">
    <property type="entry name" value="ZZ_PCMF_like"/>
    <property type="match status" value="1"/>
</dbReference>
<accession>A0A843W7N1</accession>
<dbReference type="PROSITE" id="PS50135">
    <property type="entry name" value="ZF_ZZ_2"/>
    <property type="match status" value="1"/>
</dbReference>
<dbReference type="PANTHER" id="PTHR15898">
    <property type="entry name" value="BIFUNCTIONAL APOPTOSIS REGULATOR"/>
    <property type="match status" value="1"/>
</dbReference>
<dbReference type="GO" id="GO:0043161">
    <property type="term" value="P:proteasome-mediated ubiquitin-dependent protein catabolic process"/>
    <property type="evidence" value="ECO:0007669"/>
    <property type="project" value="TreeGrafter"/>
</dbReference>
<dbReference type="SUPFAM" id="SSF57850">
    <property type="entry name" value="RING/U-box"/>
    <property type="match status" value="1"/>
</dbReference>
<dbReference type="SMART" id="SM00291">
    <property type="entry name" value="ZnF_ZZ"/>
    <property type="match status" value="1"/>
</dbReference>
<protein>
    <recommendedName>
        <fullName evidence="5">ZZ-type domain-containing protein</fullName>
    </recommendedName>
</protein>
<sequence length="227" mass="24804">MVLAGGVADALRLLDHLASAVGGDEAATARGVTTHDFTGQWDCFGNATVVSVDGVLSGGCKANKHEPKLANDKQLASVEDMFKIHVRVGCDSCGMYPIVGKRYKCKDCKEKIGFDLCESCYNTRSKLPARFNQQHTPDHTFELDESMMLSRFYTGVLRQDFEDFSGDSAESEIPDEGTTCKELLASPCQVQIGARHVHVCQGAGVMLPSCCIIFQPSNWENESQKNN</sequence>
<dbReference type="InterPro" id="IPR043145">
    <property type="entry name" value="Znf_ZZ_sf"/>
</dbReference>
<reference evidence="6" key="1">
    <citation type="submission" date="2017-07" db="EMBL/GenBank/DDBJ databases">
        <title>Taro Niue Genome Assembly and Annotation.</title>
        <authorList>
            <person name="Atibalentja N."/>
            <person name="Keating K."/>
            <person name="Fields C.J."/>
        </authorList>
    </citation>
    <scope>NUCLEOTIDE SEQUENCE</scope>
    <source>
        <strain evidence="6">Niue_2</strain>
        <tissue evidence="6">Leaf</tissue>
    </source>
</reference>
<dbReference type="PANTHER" id="PTHR15898:SF13">
    <property type="entry name" value="BIFUNCTIONAL APOPTOSIS REGULATOR"/>
    <property type="match status" value="1"/>
</dbReference>
<keyword evidence="7" id="KW-1185">Reference proteome</keyword>
<dbReference type="GO" id="GO:0061630">
    <property type="term" value="F:ubiquitin protein ligase activity"/>
    <property type="evidence" value="ECO:0007669"/>
    <property type="project" value="TreeGrafter"/>
</dbReference>
<dbReference type="FunFam" id="3.30.60.90:FF:000014">
    <property type="entry name" value="E3 ubiquitin-protein ligase PRT1"/>
    <property type="match status" value="1"/>
</dbReference>
<dbReference type="EMBL" id="NMUH01002718">
    <property type="protein sequence ID" value="MQM01691.1"/>
    <property type="molecule type" value="Genomic_DNA"/>
</dbReference>